<keyword evidence="1" id="KW-0614">Plasmid</keyword>
<dbReference type="RefSeq" id="WP_266329294.1">
    <property type="nucleotide sequence ID" value="NZ_CP108461.1"/>
</dbReference>
<reference evidence="1 2" key="1">
    <citation type="submission" date="2022-10" db="EMBL/GenBank/DDBJ databases">
        <title>The complete genomes of actinobacterial strains from the NBC collection.</title>
        <authorList>
            <person name="Joergensen T.S."/>
            <person name="Alvarez Arevalo M."/>
            <person name="Sterndorff E.B."/>
            <person name="Faurdal D."/>
            <person name="Vuksanovic O."/>
            <person name="Mourched A.-S."/>
            <person name="Charusanti P."/>
            <person name="Shaw S."/>
            <person name="Blin K."/>
            <person name="Weber T."/>
        </authorList>
    </citation>
    <scope>NUCLEOTIDE SEQUENCE [LARGE SCALE GENOMIC DNA]</scope>
    <source>
        <strain evidence="1 2">NBC_01247</strain>
        <plasmid evidence="1 2">unnamed1</plasmid>
    </source>
</reference>
<sequence length="154" mass="16985">MPPISAITTDSGGDYTLVVSHTPITDRRLSLADLGLYVRCRWLNDVCDDIGDVEWFIREFDMPADETRAGLRRLADAGHIEVVGPEFVEARRAYERAQAVATAAEESRNLFSEAEAVVVARFVALANERSERASQASALIARLEIEATYQAPDS</sequence>
<evidence type="ECO:0000313" key="1">
    <source>
        <dbReference type="EMBL" id="WUS61916.1"/>
    </source>
</evidence>
<protein>
    <submittedName>
        <fullName evidence="1">Uncharacterized protein</fullName>
    </submittedName>
</protein>
<dbReference type="EMBL" id="CP108483">
    <property type="protein sequence ID" value="WUS61916.1"/>
    <property type="molecule type" value="Genomic_DNA"/>
</dbReference>
<dbReference type="Proteomes" id="UP001432014">
    <property type="component" value="Plasmid unnamed1"/>
</dbReference>
<name>A0ABZ1WLS5_9ACTN</name>
<organism evidence="1 2">
    <name type="scientific">Kitasatospora herbaricolor</name>
    <dbReference type="NCBI Taxonomy" id="68217"/>
    <lineage>
        <taxon>Bacteria</taxon>
        <taxon>Bacillati</taxon>
        <taxon>Actinomycetota</taxon>
        <taxon>Actinomycetes</taxon>
        <taxon>Kitasatosporales</taxon>
        <taxon>Streptomycetaceae</taxon>
        <taxon>Kitasatospora</taxon>
    </lineage>
</organism>
<proteinExistence type="predicted"/>
<evidence type="ECO:0000313" key="2">
    <source>
        <dbReference type="Proteomes" id="UP001432014"/>
    </source>
</evidence>
<geneLocation type="plasmid" evidence="1 2">
    <name>unnamed1</name>
</geneLocation>
<keyword evidence="2" id="KW-1185">Reference proteome</keyword>
<gene>
    <name evidence="1" type="ORF">OG469_41275</name>
</gene>
<accession>A0ABZ1WLS5</accession>